<comment type="similarity">
    <text evidence="1">Belongs to the UbiA prenyltransferase family.</text>
</comment>
<dbReference type="GO" id="GO:0005743">
    <property type="term" value="C:mitochondrial inner membrane"/>
    <property type="evidence" value="ECO:0007669"/>
    <property type="project" value="TreeGrafter"/>
</dbReference>
<protein>
    <recommendedName>
        <fullName evidence="5">4-hydroxybenzoate polyprenyltransferase, mitochondrial</fullName>
    </recommendedName>
</protein>
<name>A0A5N3UYD8_MUNMU</name>
<evidence type="ECO:0000313" key="3">
    <source>
        <dbReference type="EMBL" id="KAB0341814.1"/>
    </source>
</evidence>
<dbReference type="InterPro" id="IPR039653">
    <property type="entry name" value="Prenyltransferase"/>
</dbReference>
<dbReference type="Gene3D" id="1.10.357.140">
    <property type="entry name" value="UbiA prenyltransferase"/>
    <property type="match status" value="2"/>
</dbReference>
<evidence type="ECO:0008006" key="5">
    <source>
        <dbReference type="Google" id="ProtNLM"/>
    </source>
</evidence>
<comment type="caution">
    <text evidence="3">The sequence shown here is derived from an EMBL/GenBank/DDBJ whole genome shotgun (WGS) entry which is preliminary data.</text>
</comment>
<dbReference type="PANTHER" id="PTHR11048">
    <property type="entry name" value="PRENYLTRANSFERASES"/>
    <property type="match status" value="1"/>
</dbReference>
<sequence length="239" mass="25959">MAHGFHTANWQPSAGQGPSGRPLSLLAAMIVNLVPRPLQPYLCLMHTGLAADPSCLPDWYMLSLPGTGAVLMCEAGCIINDMWDQDYDKKVTRTATLRAASLLLVITYPLKKGITYGPQLALGLTFNWAALLGWSAIKGSCDPSVCLPLYFSGIIHQEVAQWFQCGLLGALSLVGVKSGQTAPYYTALAATGAHVDCWEKFTSNQTTGLIIFLGTVLRNLWKAKETSETKKNIENRIEN</sequence>
<evidence type="ECO:0000256" key="2">
    <source>
        <dbReference type="ARBA" id="ARBA00022679"/>
    </source>
</evidence>
<dbReference type="Proteomes" id="UP000326458">
    <property type="component" value="Unassembled WGS sequence"/>
</dbReference>
<reference evidence="3 4" key="1">
    <citation type="submission" date="2019-06" db="EMBL/GenBank/DDBJ databases">
        <title>Discovery of a novel chromosome fission-fusion reversal in muntjac.</title>
        <authorList>
            <person name="Mudd A.B."/>
            <person name="Bredeson J.V."/>
            <person name="Baum R."/>
            <person name="Hockemeyer D."/>
            <person name="Rokhsar D.S."/>
        </authorList>
    </citation>
    <scope>NUCLEOTIDE SEQUENCE [LARGE SCALE GENOMIC DNA]</scope>
    <source>
        <strain evidence="3">UTSW_UCB_Mm</strain>
        <tissue evidence="3">Fibroblast cell line</tissue>
    </source>
</reference>
<evidence type="ECO:0000256" key="1">
    <source>
        <dbReference type="ARBA" id="ARBA00005985"/>
    </source>
</evidence>
<dbReference type="GO" id="GO:0006744">
    <property type="term" value="P:ubiquinone biosynthetic process"/>
    <property type="evidence" value="ECO:0007669"/>
    <property type="project" value="TreeGrafter"/>
</dbReference>
<dbReference type="EMBL" id="VCEA01000003">
    <property type="protein sequence ID" value="KAB0341814.1"/>
    <property type="molecule type" value="Genomic_DNA"/>
</dbReference>
<dbReference type="AlphaFoldDB" id="A0A5N3UYD8"/>
<accession>A0A5N3UYD8</accession>
<keyword evidence="2" id="KW-0808">Transferase</keyword>
<dbReference type="GO" id="GO:0016765">
    <property type="term" value="F:transferase activity, transferring alkyl or aryl (other than methyl) groups"/>
    <property type="evidence" value="ECO:0007669"/>
    <property type="project" value="TreeGrafter"/>
</dbReference>
<keyword evidence="4" id="KW-1185">Reference proteome</keyword>
<proteinExistence type="inferred from homology"/>
<dbReference type="PANTHER" id="PTHR11048:SF28">
    <property type="entry name" value="4-HYDROXYBENZOATE POLYPRENYLTRANSFERASE, MITOCHONDRIAL"/>
    <property type="match status" value="1"/>
</dbReference>
<organism evidence="3 4">
    <name type="scientific">Muntiacus muntjak</name>
    <name type="common">Barking deer</name>
    <name type="synonym">Indian muntjac</name>
    <dbReference type="NCBI Taxonomy" id="9888"/>
    <lineage>
        <taxon>Eukaryota</taxon>
        <taxon>Metazoa</taxon>
        <taxon>Chordata</taxon>
        <taxon>Craniata</taxon>
        <taxon>Vertebrata</taxon>
        <taxon>Euteleostomi</taxon>
        <taxon>Mammalia</taxon>
        <taxon>Eutheria</taxon>
        <taxon>Laurasiatheria</taxon>
        <taxon>Artiodactyla</taxon>
        <taxon>Ruminantia</taxon>
        <taxon>Pecora</taxon>
        <taxon>Cervidae</taxon>
        <taxon>Muntiacinae</taxon>
        <taxon>Muntiacus</taxon>
    </lineage>
</organism>
<dbReference type="InterPro" id="IPR044878">
    <property type="entry name" value="UbiA_sf"/>
</dbReference>
<evidence type="ECO:0000313" key="4">
    <source>
        <dbReference type="Proteomes" id="UP000326458"/>
    </source>
</evidence>
<gene>
    <name evidence="3" type="ORF">FD754_018740</name>
</gene>